<dbReference type="CDD" id="cd06261">
    <property type="entry name" value="TM_PBP2"/>
    <property type="match status" value="1"/>
</dbReference>
<dbReference type="PANTHER" id="PTHR43744">
    <property type="entry name" value="ABC TRANSPORTER PERMEASE PROTEIN MG189-RELATED-RELATED"/>
    <property type="match status" value="1"/>
</dbReference>
<dbReference type="Pfam" id="PF00528">
    <property type="entry name" value="BPD_transp_1"/>
    <property type="match status" value="1"/>
</dbReference>
<organism evidence="8 9">
    <name type="scientific">Paenibacillus baekrokdamisoli</name>
    <dbReference type="NCBI Taxonomy" id="1712516"/>
    <lineage>
        <taxon>Bacteria</taxon>
        <taxon>Bacillati</taxon>
        <taxon>Bacillota</taxon>
        <taxon>Bacilli</taxon>
        <taxon>Bacillales</taxon>
        <taxon>Paenibacillaceae</taxon>
        <taxon>Paenibacillus</taxon>
    </lineage>
</organism>
<keyword evidence="4 7" id="KW-0812">Transmembrane</keyword>
<feature type="transmembrane region" description="Helical" evidence="7">
    <location>
        <begin position="241"/>
        <end position="262"/>
    </location>
</feature>
<feature type="transmembrane region" description="Helical" evidence="7">
    <location>
        <begin position="181"/>
        <end position="206"/>
    </location>
</feature>
<evidence type="ECO:0000256" key="4">
    <source>
        <dbReference type="ARBA" id="ARBA00022692"/>
    </source>
</evidence>
<dbReference type="InterPro" id="IPR035906">
    <property type="entry name" value="MetI-like_sf"/>
</dbReference>
<keyword evidence="2 7" id="KW-0813">Transport</keyword>
<keyword evidence="6 7" id="KW-0472">Membrane</keyword>
<evidence type="ECO:0000256" key="1">
    <source>
        <dbReference type="ARBA" id="ARBA00004651"/>
    </source>
</evidence>
<gene>
    <name evidence="8" type="ORF">Back11_44350</name>
</gene>
<dbReference type="KEGG" id="pbk:Back11_44350"/>
<sequence>MQFKSKLGTALIQLGFMVYAVSIIYPFVWMFLNSFKTGPEFYQNIWSLPEQWRWSNYSKAWNETGLGSYFLNSVYVTGVGSALAVLSAATSSYVVAKYKFPGSNIIFFFAVSTFLIPSVGSLAALYKLMIDLSLFNSHIGLLVLYSAGLSMNFIILYGFFKGVSWEYAEAAYMDGANDWQIFFRIMLPMAKPGIAAVGLVTMIGIWNDYFLPYIFLQDKKLFTISVGLYDLVLKQQYAADWTTLFAALTLSTIPILIVYFFLQDRLISGLTTGGLKG</sequence>
<dbReference type="PANTHER" id="PTHR43744:SF12">
    <property type="entry name" value="ABC TRANSPORTER PERMEASE PROTEIN MG189-RELATED"/>
    <property type="match status" value="1"/>
</dbReference>
<proteinExistence type="inferred from homology"/>
<evidence type="ECO:0000256" key="2">
    <source>
        <dbReference type="ARBA" id="ARBA00022448"/>
    </source>
</evidence>
<dbReference type="InterPro" id="IPR000515">
    <property type="entry name" value="MetI-like"/>
</dbReference>
<evidence type="ECO:0000256" key="3">
    <source>
        <dbReference type="ARBA" id="ARBA00022475"/>
    </source>
</evidence>
<dbReference type="PROSITE" id="PS50928">
    <property type="entry name" value="ABC_TM1"/>
    <property type="match status" value="1"/>
</dbReference>
<feature type="transmembrane region" description="Helical" evidence="7">
    <location>
        <begin position="74"/>
        <end position="96"/>
    </location>
</feature>
<evidence type="ECO:0000256" key="5">
    <source>
        <dbReference type="ARBA" id="ARBA00022989"/>
    </source>
</evidence>
<dbReference type="SUPFAM" id="SSF161098">
    <property type="entry name" value="MetI-like"/>
    <property type="match status" value="1"/>
</dbReference>
<dbReference type="AlphaFoldDB" id="A0A3G9IW70"/>
<dbReference type="EMBL" id="AP019308">
    <property type="protein sequence ID" value="BBH23090.1"/>
    <property type="molecule type" value="Genomic_DNA"/>
</dbReference>
<comment type="subcellular location">
    <subcellularLocation>
        <location evidence="1 7">Cell membrane</location>
        <topology evidence="1 7">Multi-pass membrane protein</topology>
    </subcellularLocation>
</comment>
<dbReference type="GO" id="GO:0055085">
    <property type="term" value="P:transmembrane transport"/>
    <property type="evidence" value="ECO:0007669"/>
    <property type="project" value="InterPro"/>
</dbReference>
<reference evidence="8 9" key="1">
    <citation type="submission" date="2018-11" db="EMBL/GenBank/DDBJ databases">
        <title>Complete genome sequence of Paenibacillus baekrokdamisoli strain KCTC 33723.</title>
        <authorList>
            <person name="Kang S.W."/>
            <person name="Lee K.C."/>
            <person name="Kim K.K."/>
            <person name="Kim J.S."/>
            <person name="Kim D.S."/>
            <person name="Ko S.H."/>
            <person name="Yang S.H."/>
            <person name="Lee J.S."/>
        </authorList>
    </citation>
    <scope>NUCLEOTIDE SEQUENCE [LARGE SCALE GENOMIC DNA]</scope>
    <source>
        <strain evidence="8 9">KCTC 33723</strain>
    </source>
</reference>
<name>A0A3G9IW70_9BACL</name>
<comment type="similarity">
    <text evidence="7">Belongs to the binding-protein-dependent transport system permease family.</text>
</comment>
<feature type="transmembrane region" description="Helical" evidence="7">
    <location>
        <begin position="12"/>
        <end position="32"/>
    </location>
</feature>
<evidence type="ECO:0000313" key="8">
    <source>
        <dbReference type="EMBL" id="BBH23090.1"/>
    </source>
</evidence>
<evidence type="ECO:0000313" key="9">
    <source>
        <dbReference type="Proteomes" id="UP000275368"/>
    </source>
</evidence>
<evidence type="ECO:0000256" key="7">
    <source>
        <dbReference type="RuleBase" id="RU363032"/>
    </source>
</evidence>
<keyword evidence="9" id="KW-1185">Reference proteome</keyword>
<dbReference type="RefSeq" id="WP_125662202.1">
    <property type="nucleotide sequence ID" value="NZ_AP019308.1"/>
</dbReference>
<dbReference type="Gene3D" id="1.10.3720.10">
    <property type="entry name" value="MetI-like"/>
    <property type="match status" value="1"/>
</dbReference>
<keyword evidence="3" id="KW-1003">Cell membrane</keyword>
<accession>A0A3G9IW70</accession>
<evidence type="ECO:0000256" key="6">
    <source>
        <dbReference type="ARBA" id="ARBA00023136"/>
    </source>
</evidence>
<dbReference type="Proteomes" id="UP000275368">
    <property type="component" value="Chromosome"/>
</dbReference>
<feature type="transmembrane region" description="Helical" evidence="7">
    <location>
        <begin position="138"/>
        <end position="160"/>
    </location>
</feature>
<dbReference type="GO" id="GO:0005886">
    <property type="term" value="C:plasma membrane"/>
    <property type="evidence" value="ECO:0007669"/>
    <property type="project" value="UniProtKB-SubCell"/>
</dbReference>
<keyword evidence="5 7" id="KW-1133">Transmembrane helix</keyword>
<protein>
    <submittedName>
        <fullName evidence="8">Sugar ABC transporter permease</fullName>
    </submittedName>
</protein>
<feature type="transmembrane region" description="Helical" evidence="7">
    <location>
        <begin position="105"/>
        <end position="126"/>
    </location>
</feature>
<dbReference type="OrthoDB" id="187395at2"/>